<evidence type="ECO:0000313" key="1">
    <source>
        <dbReference type="EMBL" id="KKM73427.1"/>
    </source>
</evidence>
<organism evidence="1">
    <name type="scientific">marine sediment metagenome</name>
    <dbReference type="NCBI Taxonomy" id="412755"/>
    <lineage>
        <taxon>unclassified sequences</taxon>
        <taxon>metagenomes</taxon>
        <taxon>ecological metagenomes</taxon>
    </lineage>
</organism>
<sequence>MAIIRTGPLVGGISGKIGGVVFVNARRGLVARPAPRVTRPSSPFLQRSKARMHNLRRHWATLTALQQDLWNTAARDVLSTNRIGLSSPMTGFTYFIKTNKVAFPGTFSIVDEPESLLSRDTPVSPFAAFSAAGAYSVGIANPFTPATLQIQVYGWPFWVDHPTKSVARLVFLKEASEFGLTIVIALNPEWLAHFGPLAEGQRFSVGIKARVSASPFNPLTTIRGVVAA</sequence>
<accession>A0A0F9MW26</accession>
<gene>
    <name evidence="1" type="ORF">LCGC14_1410640</name>
</gene>
<reference evidence="1" key="1">
    <citation type="journal article" date="2015" name="Nature">
        <title>Complex archaea that bridge the gap between prokaryotes and eukaryotes.</title>
        <authorList>
            <person name="Spang A."/>
            <person name="Saw J.H."/>
            <person name="Jorgensen S.L."/>
            <person name="Zaremba-Niedzwiedzka K."/>
            <person name="Martijn J."/>
            <person name="Lind A.E."/>
            <person name="van Eijk R."/>
            <person name="Schleper C."/>
            <person name="Guy L."/>
            <person name="Ettema T.J."/>
        </authorList>
    </citation>
    <scope>NUCLEOTIDE SEQUENCE</scope>
</reference>
<name>A0A0F9MW26_9ZZZZ</name>
<proteinExistence type="predicted"/>
<dbReference type="AlphaFoldDB" id="A0A0F9MW26"/>
<dbReference type="EMBL" id="LAZR01009305">
    <property type="protein sequence ID" value="KKM73427.1"/>
    <property type="molecule type" value="Genomic_DNA"/>
</dbReference>
<protein>
    <submittedName>
        <fullName evidence="1">Uncharacterized protein</fullName>
    </submittedName>
</protein>
<comment type="caution">
    <text evidence="1">The sequence shown here is derived from an EMBL/GenBank/DDBJ whole genome shotgun (WGS) entry which is preliminary data.</text>
</comment>